<feature type="domain" description="Histidine kinase" evidence="16">
    <location>
        <begin position="416"/>
        <end position="549"/>
    </location>
</feature>
<evidence type="ECO:0000256" key="10">
    <source>
        <dbReference type="ARBA" id="ARBA00022840"/>
    </source>
</evidence>
<comment type="subcellular location">
    <subcellularLocation>
        <location evidence="2">Cell membrane</location>
        <topology evidence="2">Multi-pass membrane protein</topology>
    </subcellularLocation>
</comment>
<dbReference type="Pfam" id="PF00989">
    <property type="entry name" value="PAS"/>
    <property type="match status" value="1"/>
</dbReference>
<dbReference type="PROSITE" id="PS50109">
    <property type="entry name" value="HIS_KIN"/>
    <property type="match status" value="1"/>
</dbReference>
<dbReference type="InterPro" id="IPR039506">
    <property type="entry name" value="SPOB_a"/>
</dbReference>
<keyword evidence="12" id="KW-0902">Two-component regulatory system</keyword>
<proteinExistence type="predicted"/>
<dbReference type="InterPro" id="IPR035965">
    <property type="entry name" value="PAS-like_dom_sf"/>
</dbReference>
<dbReference type="InterPro" id="IPR005467">
    <property type="entry name" value="His_kinase_dom"/>
</dbReference>
<comment type="caution">
    <text evidence="17">The sequence shown here is derived from an EMBL/GenBank/DDBJ whole genome shotgun (WGS) entry which is preliminary data.</text>
</comment>
<evidence type="ECO:0000256" key="1">
    <source>
        <dbReference type="ARBA" id="ARBA00000085"/>
    </source>
</evidence>
<evidence type="ECO:0000256" key="14">
    <source>
        <dbReference type="SAM" id="MobiDB-lite"/>
    </source>
</evidence>
<dbReference type="Gene3D" id="1.10.287.130">
    <property type="match status" value="1"/>
</dbReference>
<dbReference type="PRINTS" id="PR00344">
    <property type="entry name" value="BCTRLSENSOR"/>
</dbReference>
<reference evidence="18" key="1">
    <citation type="journal article" date="2019" name="Int. J. Syst. Evol. Microbiol.">
        <title>The Global Catalogue of Microorganisms (GCM) 10K type strain sequencing project: providing services to taxonomists for standard genome sequencing and annotation.</title>
        <authorList>
            <consortium name="The Broad Institute Genomics Platform"/>
            <consortium name="The Broad Institute Genome Sequencing Center for Infectious Disease"/>
            <person name="Wu L."/>
            <person name="Ma J."/>
        </authorList>
    </citation>
    <scope>NUCLEOTIDE SEQUENCE [LARGE SCALE GENOMIC DNA]</scope>
    <source>
        <strain evidence="18">JCM 5062</strain>
    </source>
</reference>
<keyword evidence="5" id="KW-0597">Phosphoprotein</keyword>
<dbReference type="CDD" id="cd16915">
    <property type="entry name" value="HATPase_DpiB-CitA-like"/>
    <property type="match status" value="1"/>
</dbReference>
<feature type="transmembrane region" description="Helical" evidence="15">
    <location>
        <begin position="192"/>
        <end position="217"/>
    </location>
</feature>
<dbReference type="InterPro" id="IPR036890">
    <property type="entry name" value="HATPase_C_sf"/>
</dbReference>
<evidence type="ECO:0000256" key="5">
    <source>
        <dbReference type="ARBA" id="ARBA00022553"/>
    </source>
</evidence>
<evidence type="ECO:0000256" key="15">
    <source>
        <dbReference type="SAM" id="Phobius"/>
    </source>
</evidence>
<keyword evidence="6" id="KW-0808">Transferase</keyword>
<dbReference type="Pfam" id="PF17203">
    <property type="entry name" value="sCache_3_2"/>
    <property type="match status" value="1"/>
</dbReference>
<dbReference type="SUPFAM" id="SSF55890">
    <property type="entry name" value="Sporulation response regulatory protein Spo0B"/>
    <property type="match status" value="1"/>
</dbReference>
<dbReference type="InterPro" id="IPR033463">
    <property type="entry name" value="sCache_3"/>
</dbReference>
<dbReference type="InterPro" id="IPR016120">
    <property type="entry name" value="Sig_transdc_His_kin_SpoOB"/>
</dbReference>
<feature type="region of interest" description="Disordered" evidence="14">
    <location>
        <begin position="1"/>
        <end position="26"/>
    </location>
</feature>
<feature type="region of interest" description="Disordered" evidence="14">
    <location>
        <begin position="554"/>
        <end position="723"/>
    </location>
</feature>
<evidence type="ECO:0000256" key="11">
    <source>
        <dbReference type="ARBA" id="ARBA00022989"/>
    </source>
</evidence>
<evidence type="ECO:0000256" key="3">
    <source>
        <dbReference type="ARBA" id="ARBA00012438"/>
    </source>
</evidence>
<dbReference type="Gene3D" id="3.30.565.10">
    <property type="entry name" value="Histidine kinase-like ATPase, C-terminal domain"/>
    <property type="match status" value="1"/>
</dbReference>
<evidence type="ECO:0000256" key="6">
    <source>
        <dbReference type="ARBA" id="ARBA00022679"/>
    </source>
</evidence>
<evidence type="ECO:0000313" key="18">
    <source>
        <dbReference type="Proteomes" id="UP001499942"/>
    </source>
</evidence>
<dbReference type="SUPFAM" id="SSF55874">
    <property type="entry name" value="ATPase domain of HSP90 chaperone/DNA topoisomerase II/histidine kinase"/>
    <property type="match status" value="1"/>
</dbReference>
<dbReference type="PANTHER" id="PTHR43547:SF10">
    <property type="entry name" value="SENSOR HISTIDINE KINASE DCUS"/>
    <property type="match status" value="1"/>
</dbReference>
<dbReference type="SUPFAM" id="SSF55785">
    <property type="entry name" value="PYP-like sensor domain (PAS domain)"/>
    <property type="match status" value="1"/>
</dbReference>
<evidence type="ECO:0000259" key="16">
    <source>
        <dbReference type="PROSITE" id="PS50109"/>
    </source>
</evidence>
<accession>A0ABP5YVW5</accession>
<dbReference type="InterPro" id="IPR003594">
    <property type="entry name" value="HATPase_dom"/>
</dbReference>
<evidence type="ECO:0000256" key="13">
    <source>
        <dbReference type="ARBA" id="ARBA00023136"/>
    </source>
</evidence>
<keyword evidence="7 15" id="KW-0812">Transmembrane</keyword>
<feature type="compositionally biased region" description="Basic and acidic residues" evidence="14">
    <location>
        <begin position="708"/>
        <end position="723"/>
    </location>
</feature>
<name>A0ABP5YVW5_9ACTN</name>
<keyword evidence="9" id="KW-0418">Kinase</keyword>
<feature type="compositionally biased region" description="Pro residues" evidence="14">
    <location>
        <begin position="1"/>
        <end position="19"/>
    </location>
</feature>
<dbReference type="PANTHER" id="PTHR43547">
    <property type="entry name" value="TWO-COMPONENT HISTIDINE KINASE"/>
    <property type="match status" value="1"/>
</dbReference>
<keyword evidence="10" id="KW-0067">ATP-binding</keyword>
<dbReference type="Pfam" id="PF02518">
    <property type="entry name" value="HATPase_c"/>
    <property type="match status" value="1"/>
</dbReference>
<keyword evidence="11 15" id="KW-1133">Transmembrane helix</keyword>
<evidence type="ECO:0000256" key="12">
    <source>
        <dbReference type="ARBA" id="ARBA00023012"/>
    </source>
</evidence>
<feature type="compositionally biased region" description="Low complexity" evidence="14">
    <location>
        <begin position="662"/>
        <end position="677"/>
    </location>
</feature>
<protein>
    <recommendedName>
        <fullName evidence="3">histidine kinase</fullName>
        <ecNumber evidence="3">2.7.13.3</ecNumber>
    </recommendedName>
</protein>
<dbReference type="CDD" id="cd00130">
    <property type="entry name" value="PAS"/>
    <property type="match status" value="1"/>
</dbReference>
<comment type="catalytic activity">
    <reaction evidence="1">
        <text>ATP + protein L-histidine = ADP + protein N-phospho-L-histidine.</text>
        <dbReference type="EC" id="2.7.13.3"/>
    </reaction>
</comment>
<keyword evidence="18" id="KW-1185">Reference proteome</keyword>
<dbReference type="EC" id="2.7.13.3" evidence="3"/>
<organism evidence="17 18">
    <name type="scientific">Streptomyces gobitricini</name>
    <dbReference type="NCBI Taxonomy" id="68211"/>
    <lineage>
        <taxon>Bacteria</taxon>
        <taxon>Bacillati</taxon>
        <taxon>Actinomycetota</taxon>
        <taxon>Actinomycetes</taxon>
        <taxon>Kitasatosporales</taxon>
        <taxon>Streptomycetaceae</taxon>
        <taxon>Streptomyces</taxon>
    </lineage>
</organism>
<keyword evidence="4" id="KW-1003">Cell membrane</keyword>
<dbReference type="Pfam" id="PF14689">
    <property type="entry name" value="SPOB_a"/>
    <property type="match status" value="1"/>
</dbReference>
<dbReference type="Proteomes" id="UP001499942">
    <property type="component" value="Unassembled WGS sequence"/>
</dbReference>
<dbReference type="InterPro" id="IPR000014">
    <property type="entry name" value="PAS"/>
</dbReference>
<dbReference type="InterPro" id="IPR013767">
    <property type="entry name" value="PAS_fold"/>
</dbReference>
<feature type="transmembrane region" description="Helical" evidence="15">
    <location>
        <begin position="33"/>
        <end position="57"/>
    </location>
</feature>
<dbReference type="InterPro" id="IPR029151">
    <property type="entry name" value="Sensor-like_sf"/>
</dbReference>
<dbReference type="SUPFAM" id="SSF103190">
    <property type="entry name" value="Sensory domain-like"/>
    <property type="match status" value="1"/>
</dbReference>
<dbReference type="SMART" id="SM00091">
    <property type="entry name" value="PAS"/>
    <property type="match status" value="1"/>
</dbReference>
<dbReference type="Gene3D" id="3.30.450.20">
    <property type="entry name" value="PAS domain"/>
    <property type="match status" value="2"/>
</dbReference>
<gene>
    <name evidence="17" type="ORF">GCM10010393_19110</name>
</gene>
<feature type="compositionally biased region" description="Low complexity" evidence="14">
    <location>
        <begin position="684"/>
        <end position="695"/>
    </location>
</feature>
<evidence type="ECO:0000313" key="17">
    <source>
        <dbReference type="EMBL" id="GAA2487923.1"/>
    </source>
</evidence>
<dbReference type="SMART" id="SM00387">
    <property type="entry name" value="HATPase_c"/>
    <property type="match status" value="1"/>
</dbReference>
<evidence type="ECO:0000256" key="2">
    <source>
        <dbReference type="ARBA" id="ARBA00004651"/>
    </source>
</evidence>
<sequence length="723" mass="75284">MSPAPTSPPSPATVPPPRGPAGRRRRFGWPRRVFSQVLLMQLTIVVGVTALATGLFLAPLSAQLDDQAMRRALAIAGTTASSEVAEELTRTAPSATGPVQAEAERIRQATGAEYVVIMNRRGVRWSHTDPAQIGEVVSTDPSEALAGRDVMEIDNGTLGRSARGKVALRDASGEIVGAVSVGIAYDSVRARLLAAIPGLLAYAGGALAVGALAAYLISRRLQRRTHDLAFSDISALLAEREAMLHGIREGVVALDRFGRIRLLNDEAQRLLGVGPEVTGRPLEDVLGRGRTTDVLTGRVTGEDLVTVRGHRVLIANRMPTDDGGAVATLRDRTELERLGRELDSTRGLIDALRAQDHEHANRMHTLLGLLELEMHEKAVEFVTEVVGVHRATAEQVTEKVHDPLLAALLVGKATVAAERGVSLRLAPGTSLPDRLVDPRELVTVVGNLVDNAVDAAAGSAEPLVEVELRAEGRTAVLRVTDGGPGVPPERRELVFTEGWSTKELPAHGGRRGLGLAMVRRLAERQGGSARVAEAPGGGAAFTVVLPEALTDRAAAAEDAAEPRRVGAAPGQRGRGEGATDAVPPAATTGRSDARRPRGLTGAPPGRHAGVQGPSRGAGAPDRSLPNAARPLPGDARPLPVDAADRLTGTVTGRLRGVPEPTPRAAAAGPGCPGGPVATDGTRPAAAANVPGRAAASRTGRQEGAPGVEKTDAEGRRTGREGAR</sequence>
<keyword evidence="8" id="KW-0547">Nucleotide-binding</keyword>
<evidence type="ECO:0000256" key="4">
    <source>
        <dbReference type="ARBA" id="ARBA00022475"/>
    </source>
</evidence>
<dbReference type="InterPro" id="IPR004358">
    <property type="entry name" value="Sig_transdc_His_kin-like_C"/>
</dbReference>
<dbReference type="EMBL" id="BAAASR010000010">
    <property type="protein sequence ID" value="GAA2487923.1"/>
    <property type="molecule type" value="Genomic_DNA"/>
</dbReference>
<keyword evidence="13 15" id="KW-0472">Membrane</keyword>
<evidence type="ECO:0000256" key="8">
    <source>
        <dbReference type="ARBA" id="ARBA00022741"/>
    </source>
</evidence>
<evidence type="ECO:0000256" key="7">
    <source>
        <dbReference type="ARBA" id="ARBA00022692"/>
    </source>
</evidence>
<evidence type="ECO:0000256" key="9">
    <source>
        <dbReference type="ARBA" id="ARBA00022777"/>
    </source>
</evidence>